<sequence length="406" mass="44746">MRLLHTSDWHLGQHFMGKTRQAEHEALIQWLLQQVQQHAVDVVLIAGDVFDTGAPPSYARELYNQLILQLHDAGTRLIVLAGNHDSVATLEESRQLAGRLGATVIPALSTQPAEQVITLHDRQGKPAAVLCAVPFIRPRDVLQSQAGQSAEEKQLSLQEAIFSHYQQLYALAEDQRHQHGQLLPVIATGHLTTVGASASESVREIYVGALQAFPTTAFPPTDYIALGHIHRPQLVGGLNHIRYSGSPLTLSFDELGQKKQMLLVDLNEDGLQQVTPLEVPVFQAMATVRGSLAELENAIAQAAQAGSAERPVWLEVTVCEDDYLSDLQTRVQSISEGHAVEVLRIRRDRSEAIARLQAESRVTLEELQPQDVFSQRLAPLNLQPDVQTELQSRFETVMQALQGAAE</sequence>
<dbReference type="InterPro" id="IPR050535">
    <property type="entry name" value="DNA_Repair-Maintenance_Comp"/>
</dbReference>
<organism evidence="10 11">
    <name type="scientific">Undibacterium squillarum</name>
    <dbReference type="NCBI Taxonomy" id="1131567"/>
    <lineage>
        <taxon>Bacteria</taxon>
        <taxon>Pseudomonadati</taxon>
        <taxon>Pseudomonadota</taxon>
        <taxon>Betaproteobacteria</taxon>
        <taxon>Burkholderiales</taxon>
        <taxon>Oxalobacteraceae</taxon>
        <taxon>Undibacterium</taxon>
    </lineage>
</organism>
<evidence type="ECO:0000256" key="1">
    <source>
        <dbReference type="ARBA" id="ARBA00010555"/>
    </source>
</evidence>
<accession>A0ABQ2XUE9</accession>
<evidence type="ECO:0000259" key="8">
    <source>
        <dbReference type="Pfam" id="PF00149"/>
    </source>
</evidence>
<evidence type="ECO:0000259" key="9">
    <source>
        <dbReference type="Pfam" id="PF12320"/>
    </source>
</evidence>
<reference evidence="11" key="1">
    <citation type="journal article" date="2019" name="Int. J. Syst. Evol. Microbiol.">
        <title>The Global Catalogue of Microorganisms (GCM) 10K type strain sequencing project: providing services to taxonomists for standard genome sequencing and annotation.</title>
        <authorList>
            <consortium name="The Broad Institute Genomics Platform"/>
            <consortium name="The Broad Institute Genome Sequencing Center for Infectious Disease"/>
            <person name="Wu L."/>
            <person name="Ma J."/>
        </authorList>
    </citation>
    <scope>NUCLEOTIDE SEQUENCE [LARGE SCALE GENOMIC DNA]</scope>
    <source>
        <strain evidence="11">KCTC 23917</strain>
    </source>
</reference>
<name>A0ABQ2XUE9_9BURK</name>
<gene>
    <name evidence="7 10" type="primary">sbcD</name>
    <name evidence="10" type="ORF">GCM10010946_10050</name>
</gene>
<dbReference type="Pfam" id="PF12320">
    <property type="entry name" value="SbcD_C"/>
    <property type="match status" value="1"/>
</dbReference>
<feature type="domain" description="Nuclease SbcCD subunit D C-terminal" evidence="9">
    <location>
        <begin position="281"/>
        <end position="378"/>
    </location>
</feature>
<dbReference type="RefSeq" id="WP_189355957.1">
    <property type="nucleotide sequence ID" value="NZ_BMYU01000002.1"/>
</dbReference>
<dbReference type="PANTHER" id="PTHR30337:SF0">
    <property type="entry name" value="NUCLEASE SBCCD SUBUNIT D"/>
    <property type="match status" value="1"/>
</dbReference>
<keyword evidence="7" id="KW-0233">DNA recombination</keyword>
<evidence type="ECO:0000256" key="5">
    <source>
        <dbReference type="ARBA" id="ARBA00022801"/>
    </source>
</evidence>
<comment type="similarity">
    <text evidence="1 7">Belongs to the SbcD family.</text>
</comment>
<proteinExistence type="inferred from homology"/>
<evidence type="ECO:0000313" key="10">
    <source>
        <dbReference type="EMBL" id="GGX34796.1"/>
    </source>
</evidence>
<evidence type="ECO:0000256" key="6">
    <source>
        <dbReference type="ARBA" id="ARBA00022839"/>
    </source>
</evidence>
<dbReference type="Proteomes" id="UP000653343">
    <property type="component" value="Unassembled WGS sequence"/>
</dbReference>
<protein>
    <recommendedName>
        <fullName evidence="3 7">Nuclease SbcCD subunit D</fullName>
    </recommendedName>
</protein>
<dbReference type="NCBIfam" id="TIGR00619">
    <property type="entry name" value="sbcd"/>
    <property type="match status" value="1"/>
</dbReference>
<dbReference type="CDD" id="cd00840">
    <property type="entry name" value="MPP_Mre11_N"/>
    <property type="match status" value="1"/>
</dbReference>
<dbReference type="InterPro" id="IPR004843">
    <property type="entry name" value="Calcineurin-like_PHP"/>
</dbReference>
<keyword evidence="7" id="KW-0255">Endonuclease</keyword>
<comment type="function">
    <text evidence="7">SbcCD cleaves DNA hairpin structures. These structures can inhibit DNA replication and are intermediates in certain DNA recombination reactions. The complex acts as a 3'-&gt;5' double strand exonuclease that can open hairpins. It also has a 5' single-strand endonuclease activity.</text>
</comment>
<evidence type="ECO:0000256" key="7">
    <source>
        <dbReference type="RuleBase" id="RU363069"/>
    </source>
</evidence>
<dbReference type="InterPro" id="IPR029052">
    <property type="entry name" value="Metallo-depent_PP-like"/>
</dbReference>
<keyword evidence="4 7" id="KW-0540">Nuclease</keyword>
<keyword evidence="5 7" id="KW-0378">Hydrolase</keyword>
<keyword evidence="11" id="KW-1185">Reference proteome</keyword>
<dbReference type="SUPFAM" id="SSF56300">
    <property type="entry name" value="Metallo-dependent phosphatases"/>
    <property type="match status" value="1"/>
</dbReference>
<dbReference type="Gene3D" id="3.30.160.720">
    <property type="match status" value="1"/>
</dbReference>
<keyword evidence="6 7" id="KW-0269">Exonuclease</keyword>
<dbReference type="InterPro" id="IPR026843">
    <property type="entry name" value="SbcD_C"/>
</dbReference>
<comment type="caution">
    <text evidence="10">The sequence shown here is derived from an EMBL/GenBank/DDBJ whole genome shotgun (WGS) entry which is preliminary data.</text>
</comment>
<dbReference type="Gene3D" id="3.60.21.10">
    <property type="match status" value="1"/>
</dbReference>
<dbReference type="EMBL" id="BMYU01000002">
    <property type="protein sequence ID" value="GGX34796.1"/>
    <property type="molecule type" value="Genomic_DNA"/>
</dbReference>
<evidence type="ECO:0000256" key="4">
    <source>
        <dbReference type="ARBA" id="ARBA00022722"/>
    </source>
</evidence>
<keyword evidence="7" id="KW-0235">DNA replication</keyword>
<dbReference type="InterPro" id="IPR004593">
    <property type="entry name" value="SbcD"/>
</dbReference>
<feature type="domain" description="Calcineurin-like phosphoesterase" evidence="8">
    <location>
        <begin position="1"/>
        <end position="232"/>
    </location>
</feature>
<comment type="subunit">
    <text evidence="2 7">Heterodimer of SbcC and SbcD.</text>
</comment>
<evidence type="ECO:0000256" key="3">
    <source>
        <dbReference type="ARBA" id="ARBA00013365"/>
    </source>
</evidence>
<evidence type="ECO:0000313" key="11">
    <source>
        <dbReference type="Proteomes" id="UP000653343"/>
    </source>
</evidence>
<dbReference type="Pfam" id="PF00149">
    <property type="entry name" value="Metallophos"/>
    <property type="match status" value="1"/>
</dbReference>
<evidence type="ECO:0000256" key="2">
    <source>
        <dbReference type="ARBA" id="ARBA00011322"/>
    </source>
</evidence>
<dbReference type="InterPro" id="IPR041796">
    <property type="entry name" value="Mre11_N"/>
</dbReference>
<dbReference type="NCBIfam" id="NF008206">
    <property type="entry name" value="PRK10966.1"/>
    <property type="match status" value="1"/>
</dbReference>
<dbReference type="PANTHER" id="PTHR30337">
    <property type="entry name" value="COMPONENT OF ATP-DEPENDENT DSDNA EXONUCLEASE"/>
    <property type="match status" value="1"/>
</dbReference>